<sequence length="253" mass="27395">MTAPGGVPPVLSADALRRLRREAALRLAELAALYAELPATRCRRRARCCALLPAATLIEALAVLDRLAALPGGTRRRVTRRLVEWFFRNAVEIPGCPFLEDGACLVYEARFFGCRAYGLWSPGRYRRLAEADRAAREGLRAQWARLGVHLPRAVTGFHVPYCREVRAAAGTLPGDETLLDLSERVEALSRAAGPAHETFRTVFYGDLGFLAAALALGLDGAVAGKFHWTRAAVQGRAAGPAPPEGEIPDLFGP</sequence>
<evidence type="ECO:0000313" key="1">
    <source>
        <dbReference type="EMBL" id="NDY42897.1"/>
    </source>
</evidence>
<comment type="caution">
    <text evidence="1">The sequence shown here is derived from an EMBL/GenBank/DDBJ whole genome shotgun (WGS) entry which is preliminary data.</text>
</comment>
<proteinExistence type="predicted"/>
<dbReference type="EMBL" id="JAAGRR010000097">
    <property type="protein sequence ID" value="NDY42897.1"/>
    <property type="molecule type" value="Genomic_DNA"/>
</dbReference>
<gene>
    <name evidence="1" type="ORF">G3N55_08595</name>
</gene>
<dbReference type="RefSeq" id="WP_163299025.1">
    <property type="nucleotide sequence ID" value="NZ_JAAGRR010000097.1"/>
</dbReference>
<reference evidence="1 2" key="1">
    <citation type="submission" date="2020-02" db="EMBL/GenBank/DDBJ databases">
        <title>Comparative genomics of sulfur disproportionating microorganisms.</title>
        <authorList>
            <person name="Ward L.M."/>
            <person name="Bertran E."/>
            <person name="Johnston D.T."/>
        </authorList>
    </citation>
    <scope>NUCLEOTIDE SEQUENCE [LARGE SCALE GENOMIC DNA]</scope>
    <source>
        <strain evidence="1 2">DSM 100025</strain>
    </source>
</reference>
<name>A0A6N9TTY9_DISTH</name>
<accession>A0A6N9TTY9</accession>
<protein>
    <recommendedName>
        <fullName evidence="3">YkgJ family cysteine cluster protein</fullName>
    </recommendedName>
</protein>
<organism evidence="1 2">
    <name type="scientific">Dissulfurirhabdus thermomarina</name>
    <dbReference type="NCBI Taxonomy" id="1765737"/>
    <lineage>
        <taxon>Bacteria</taxon>
        <taxon>Deltaproteobacteria</taxon>
        <taxon>Dissulfurirhabdaceae</taxon>
        <taxon>Dissulfurirhabdus</taxon>
    </lineage>
</organism>
<dbReference type="AlphaFoldDB" id="A0A6N9TTY9"/>
<evidence type="ECO:0000313" key="2">
    <source>
        <dbReference type="Proteomes" id="UP000469346"/>
    </source>
</evidence>
<evidence type="ECO:0008006" key="3">
    <source>
        <dbReference type="Google" id="ProtNLM"/>
    </source>
</evidence>
<dbReference type="Proteomes" id="UP000469346">
    <property type="component" value="Unassembled WGS sequence"/>
</dbReference>
<keyword evidence="2" id="KW-1185">Reference proteome</keyword>